<dbReference type="CDD" id="cd03768">
    <property type="entry name" value="SR_ResInv"/>
    <property type="match status" value="1"/>
</dbReference>
<keyword evidence="8" id="KW-1185">Reference proteome</keyword>
<dbReference type="InterPro" id="IPR050639">
    <property type="entry name" value="SSR_resolvase"/>
</dbReference>
<feature type="domain" description="Resolvase/invertase-type recombinase catalytic" evidence="6">
    <location>
        <begin position="28"/>
        <end position="161"/>
    </location>
</feature>
<comment type="similarity">
    <text evidence="1">Belongs to the site-specific recombinase resolvase family.</text>
</comment>
<evidence type="ECO:0000259" key="6">
    <source>
        <dbReference type="PROSITE" id="PS51736"/>
    </source>
</evidence>
<evidence type="ECO:0000256" key="3">
    <source>
        <dbReference type="ARBA" id="ARBA00023125"/>
    </source>
</evidence>
<dbReference type="SUPFAM" id="SSF53041">
    <property type="entry name" value="Resolvase-like"/>
    <property type="match status" value="1"/>
</dbReference>
<dbReference type="PROSITE" id="PS00397">
    <property type="entry name" value="RECOMBINASES_1"/>
    <property type="match status" value="1"/>
</dbReference>
<evidence type="ECO:0000256" key="5">
    <source>
        <dbReference type="PROSITE-ProRule" id="PRU10137"/>
    </source>
</evidence>
<organism evidence="7 8">
    <name type="scientific">Novosphingobium indicum</name>
    <dbReference type="NCBI Taxonomy" id="462949"/>
    <lineage>
        <taxon>Bacteria</taxon>
        <taxon>Pseudomonadati</taxon>
        <taxon>Pseudomonadota</taxon>
        <taxon>Alphaproteobacteria</taxon>
        <taxon>Sphingomonadales</taxon>
        <taxon>Sphingomonadaceae</taxon>
        <taxon>Novosphingobium</taxon>
    </lineage>
</organism>
<keyword evidence="4" id="KW-0233">DNA recombination</keyword>
<keyword evidence="2" id="KW-0229">DNA integration</keyword>
<comment type="caution">
    <text evidence="7">The sequence shown here is derived from an EMBL/GenBank/DDBJ whole genome shotgun (WGS) entry which is preliminary data.</text>
</comment>
<dbReference type="Pfam" id="PF00239">
    <property type="entry name" value="Resolvase"/>
    <property type="match status" value="1"/>
</dbReference>
<accession>A0ABQ2JUT6</accession>
<evidence type="ECO:0000256" key="4">
    <source>
        <dbReference type="ARBA" id="ARBA00023172"/>
    </source>
</evidence>
<dbReference type="InterPro" id="IPR006119">
    <property type="entry name" value="Resolv_N"/>
</dbReference>
<dbReference type="InterPro" id="IPR009057">
    <property type="entry name" value="Homeodomain-like_sf"/>
</dbReference>
<dbReference type="Pfam" id="PF13384">
    <property type="entry name" value="HTH_23"/>
    <property type="match status" value="1"/>
</dbReference>
<dbReference type="Gene3D" id="3.40.50.1390">
    <property type="entry name" value="Resolvase, N-terminal catalytic domain"/>
    <property type="match status" value="1"/>
</dbReference>
<dbReference type="Proteomes" id="UP000605099">
    <property type="component" value="Unassembled WGS sequence"/>
</dbReference>
<dbReference type="Gene3D" id="1.10.10.60">
    <property type="entry name" value="Homeodomain-like"/>
    <property type="match status" value="1"/>
</dbReference>
<proteinExistence type="inferred from homology"/>
<gene>
    <name evidence="7" type="ORF">GCM10011349_32850</name>
</gene>
<dbReference type="PANTHER" id="PTHR30461:SF2">
    <property type="entry name" value="SERINE RECOMBINASE PINE-RELATED"/>
    <property type="match status" value="1"/>
</dbReference>
<dbReference type="SUPFAM" id="SSF46689">
    <property type="entry name" value="Homeodomain-like"/>
    <property type="match status" value="1"/>
</dbReference>
<evidence type="ECO:0000256" key="2">
    <source>
        <dbReference type="ARBA" id="ARBA00022908"/>
    </source>
</evidence>
<evidence type="ECO:0000313" key="7">
    <source>
        <dbReference type="EMBL" id="GGN55784.1"/>
    </source>
</evidence>
<keyword evidence="3" id="KW-0238">DNA-binding</keyword>
<dbReference type="PANTHER" id="PTHR30461">
    <property type="entry name" value="DNA-INVERTASE FROM LAMBDOID PROPHAGE"/>
    <property type="match status" value="1"/>
</dbReference>
<dbReference type="EMBL" id="BMLK01000016">
    <property type="protein sequence ID" value="GGN55784.1"/>
    <property type="molecule type" value="Genomic_DNA"/>
</dbReference>
<name>A0ABQ2JUT6_9SPHN</name>
<evidence type="ECO:0000256" key="1">
    <source>
        <dbReference type="ARBA" id="ARBA00009913"/>
    </source>
</evidence>
<dbReference type="PROSITE" id="PS51736">
    <property type="entry name" value="RECOMBINASES_3"/>
    <property type="match status" value="1"/>
</dbReference>
<dbReference type="InterPro" id="IPR036162">
    <property type="entry name" value="Resolvase-like_N_sf"/>
</dbReference>
<evidence type="ECO:0000313" key="8">
    <source>
        <dbReference type="Proteomes" id="UP000605099"/>
    </source>
</evidence>
<feature type="active site" description="O-(5'-phospho-DNA)-serine intermediate" evidence="5">
    <location>
        <position position="36"/>
    </location>
</feature>
<dbReference type="InterPro" id="IPR006118">
    <property type="entry name" value="Recombinase_CS"/>
</dbReference>
<reference evidence="8" key="1">
    <citation type="journal article" date="2019" name="Int. J. Syst. Evol. Microbiol.">
        <title>The Global Catalogue of Microorganisms (GCM) 10K type strain sequencing project: providing services to taxonomists for standard genome sequencing and annotation.</title>
        <authorList>
            <consortium name="The Broad Institute Genomics Platform"/>
            <consortium name="The Broad Institute Genome Sequencing Center for Infectious Disease"/>
            <person name="Wu L."/>
            <person name="Ma J."/>
        </authorList>
    </citation>
    <scope>NUCLEOTIDE SEQUENCE [LARGE SCALE GENOMIC DNA]</scope>
    <source>
        <strain evidence="8">CGMCC 1.6784</strain>
    </source>
</reference>
<dbReference type="SMART" id="SM00857">
    <property type="entry name" value="Resolvase"/>
    <property type="match status" value="1"/>
</dbReference>
<sequence length="214" mass="23280">MDGYGWGEAIALQIVHRTTVWETHGMGDILGYARVSTGDQDVAGQTMRLEEAGAIKVFTDVMSGKSMERPGLAELIAYARKGDTLAVVRLDRLGRSLAELLTTVETLRGQGIALLSLEEKIDTSSAAGELIFHVFGAIAHFERRLISERTRDGIAAARAKGKLPGRQPLDMSKVHAAIKLVEASISPTEAARQLGIGRSTIYREMRRLGVERPI</sequence>
<protein>
    <submittedName>
        <fullName evidence="7">Invertase</fullName>
    </submittedName>
</protein>